<dbReference type="AlphaFoldDB" id="A0A0M4LQ68"/>
<evidence type="ECO:0000313" key="3">
    <source>
        <dbReference type="Proteomes" id="UP000068905"/>
    </source>
</evidence>
<dbReference type="EMBL" id="CP006911">
    <property type="protein sequence ID" value="ALE02147.1"/>
    <property type="molecule type" value="Genomic_DNA"/>
</dbReference>
<dbReference type="SMART" id="SM00327">
    <property type="entry name" value="VWA"/>
    <property type="match status" value="1"/>
</dbReference>
<dbReference type="Proteomes" id="UP000068905">
    <property type="component" value="Chromosome"/>
</dbReference>
<protein>
    <submittedName>
        <fullName evidence="2">von Willebrand factor A</fullName>
    </submittedName>
</protein>
<dbReference type="SUPFAM" id="SSF53300">
    <property type="entry name" value="vWA-like"/>
    <property type="match status" value="1"/>
</dbReference>
<dbReference type="KEGG" id="tsn:W908_06130"/>
<feature type="domain" description="VWFA" evidence="1">
    <location>
        <begin position="597"/>
        <end position="781"/>
    </location>
</feature>
<reference evidence="2 3" key="1">
    <citation type="journal article" date="2015" name="Genome Announc.">
        <title>Genome Sequence of 'Candidatus Thioglobus singularis' Strain PS1, a Mixotroph from the SUP05 Clade of Marine Gammaproteobacteria.</title>
        <authorList>
            <person name="Marshall K.T."/>
            <person name="Morris R.M."/>
        </authorList>
    </citation>
    <scope>NUCLEOTIDE SEQUENCE [LARGE SCALE GENOMIC DNA]</scope>
    <source>
        <strain evidence="2 3">PS1</strain>
    </source>
</reference>
<dbReference type="Pfam" id="PF00092">
    <property type="entry name" value="VWA"/>
    <property type="match status" value="1"/>
</dbReference>
<dbReference type="RefSeq" id="WP_053820359.1">
    <property type="nucleotide sequence ID" value="NZ_CP006911.1"/>
</dbReference>
<dbReference type="CDD" id="cd01454">
    <property type="entry name" value="vWA_norD_type"/>
    <property type="match status" value="1"/>
</dbReference>
<dbReference type="Gene3D" id="3.40.50.410">
    <property type="entry name" value="von Willebrand factor, type A domain"/>
    <property type="match status" value="1"/>
</dbReference>
<accession>A0A0M4LQ68</accession>
<keyword evidence="3" id="KW-1185">Reference proteome</keyword>
<proteinExistence type="predicted"/>
<dbReference type="PROSITE" id="PS50234">
    <property type="entry name" value="VWFA"/>
    <property type="match status" value="1"/>
</dbReference>
<sequence>MSSVQLSDFEDKFQNPSSVLHDALTGSFVEASKVMTPNGLKVYLDGAGALHAMGKGEDMVISFLEETPMVVREVGESIIGEIVFSIMKLSSQTSAAVIVLMISSLPNVARRMSDFDLLKGYLRLLERMIALAPRGMRPMLNNIDLLTSKLTLGGLRRWVLYGAETFNRDFKAQIAYFELSSAESLQILEQERRGTLFIDNQRKLQFYLRAFYNRDFFLRPTSGDYETKKGLKPYIEYGVMHIPDAYDDYKHASGRIVPGINCYRAVCAHAAAHIMETTSAFKGDQLNPLQVACVSLIEDLRVELNTIKKFPGMKKLWIALHPEDEDLKDLNPFIIDLVDLSRLALDSKYKAKQSFNKDFLKLFNTEMKVSVNSSDISFELGLEYYEIIKSETDVKISASALVAAPISYRDDNRYIWEYEDLDWVSEGNDYVPASQRQVRRKANIMEMYNELDVETAGDDAQEIWTLETEYFPDELDGVSINEIEGKEPVSEPFHYNEWDYQLQLYRPNWATLYERRLRKGNSEVINNILKEHKPIANNLKNAIDQMQPQGLVKLKKQQEGSELDIDACVTALSDIRVGTTPSDRIYVKKVQHIRDVSVNLLMDLSESTNDMVVGSEKTILELMREATSLLSWAIDKIGDNLTISGFASDSRHDVQYYRFKPFHFSFNDEVKGRLAGIKGGLSTRMGAAIRHAGIDLLTQSSAKKILLVLTDGEPADIDVDDPQHLRMDAKKAVEELRGHGIVTFCISLDPYADQYVARIFGKNRFMVIDNLEKLPERLPQLFISLTK</sequence>
<dbReference type="InterPro" id="IPR036465">
    <property type="entry name" value="vWFA_dom_sf"/>
</dbReference>
<gene>
    <name evidence="2" type="ORF">W908_06130</name>
</gene>
<organism evidence="2 3">
    <name type="scientific">Candidatus Pseudothioglobus singularis PS1</name>
    <dbReference type="NCBI Taxonomy" id="1125411"/>
    <lineage>
        <taxon>Bacteria</taxon>
        <taxon>Pseudomonadati</taxon>
        <taxon>Pseudomonadota</taxon>
        <taxon>Gammaproteobacteria</taxon>
        <taxon>Candidatus Pseudothioglobaceae</taxon>
        <taxon>Candidatus Pseudothioglobus</taxon>
    </lineage>
</organism>
<dbReference type="PANTHER" id="PTHR41248:SF1">
    <property type="entry name" value="NORD PROTEIN"/>
    <property type="match status" value="1"/>
</dbReference>
<dbReference type="PATRIC" id="fig|1125411.7.peg.1210"/>
<dbReference type="PANTHER" id="PTHR41248">
    <property type="entry name" value="NORD PROTEIN"/>
    <property type="match status" value="1"/>
</dbReference>
<dbReference type="OrthoDB" id="9758211at2"/>
<dbReference type="STRING" id="1125411.W908_06130"/>
<dbReference type="InterPro" id="IPR002035">
    <property type="entry name" value="VWF_A"/>
</dbReference>
<dbReference type="InterPro" id="IPR051928">
    <property type="entry name" value="NorD/CobT"/>
</dbReference>
<name>A0A0M4LQ68_9GAMM</name>
<evidence type="ECO:0000259" key="1">
    <source>
        <dbReference type="PROSITE" id="PS50234"/>
    </source>
</evidence>
<evidence type="ECO:0000313" key="2">
    <source>
        <dbReference type="EMBL" id="ALE02147.1"/>
    </source>
</evidence>